<sequence>MRTANRIDPTRKSKEEKESDGIQTEDMFERVFVFGTSQDTFHRNERLLSSHSDALFPTSLLFALPIICVISIILSLISNSVELSPALSKILTSSLHFRSTLNNVLINPSSNTVTTASGATIPFKTSFHHLERASQATSIDISVVVIFLVLFASMFGYVVRGAIILLGGVLCSPMIHPFWFKSSWTGDTGNMNKVGTYLPSV</sequence>
<dbReference type="EMBL" id="JARBJD010000118">
    <property type="protein sequence ID" value="KAK2951465.1"/>
    <property type="molecule type" value="Genomic_DNA"/>
</dbReference>
<evidence type="ECO:0000256" key="2">
    <source>
        <dbReference type="SAM" id="Phobius"/>
    </source>
</evidence>
<evidence type="ECO:0008006" key="5">
    <source>
        <dbReference type="Google" id="ProtNLM"/>
    </source>
</evidence>
<dbReference type="Proteomes" id="UP001281761">
    <property type="component" value="Unassembled WGS sequence"/>
</dbReference>
<accession>A0ABQ9XJT1</accession>
<feature type="region of interest" description="Disordered" evidence="1">
    <location>
        <begin position="1"/>
        <end position="22"/>
    </location>
</feature>
<comment type="caution">
    <text evidence="3">The sequence shown here is derived from an EMBL/GenBank/DDBJ whole genome shotgun (WGS) entry which is preliminary data.</text>
</comment>
<evidence type="ECO:0000256" key="1">
    <source>
        <dbReference type="SAM" id="MobiDB-lite"/>
    </source>
</evidence>
<keyword evidence="2" id="KW-0812">Transmembrane</keyword>
<evidence type="ECO:0000313" key="3">
    <source>
        <dbReference type="EMBL" id="KAK2951465.1"/>
    </source>
</evidence>
<name>A0ABQ9XJT1_9EUKA</name>
<evidence type="ECO:0000313" key="4">
    <source>
        <dbReference type="Proteomes" id="UP001281761"/>
    </source>
</evidence>
<feature type="transmembrane region" description="Helical" evidence="2">
    <location>
        <begin position="54"/>
        <end position="77"/>
    </location>
</feature>
<protein>
    <recommendedName>
        <fullName evidence="5">PRA1 family protein</fullName>
    </recommendedName>
</protein>
<keyword evidence="2" id="KW-0472">Membrane</keyword>
<proteinExistence type="predicted"/>
<keyword evidence="4" id="KW-1185">Reference proteome</keyword>
<feature type="transmembrane region" description="Helical" evidence="2">
    <location>
        <begin position="141"/>
        <end position="171"/>
    </location>
</feature>
<feature type="compositionally biased region" description="Basic and acidic residues" evidence="1">
    <location>
        <begin position="8"/>
        <end position="20"/>
    </location>
</feature>
<gene>
    <name evidence="3" type="ORF">BLNAU_13622</name>
</gene>
<organism evidence="3 4">
    <name type="scientific">Blattamonas nauphoetae</name>
    <dbReference type="NCBI Taxonomy" id="2049346"/>
    <lineage>
        <taxon>Eukaryota</taxon>
        <taxon>Metamonada</taxon>
        <taxon>Preaxostyla</taxon>
        <taxon>Oxymonadida</taxon>
        <taxon>Blattamonas</taxon>
    </lineage>
</organism>
<keyword evidence="2" id="KW-1133">Transmembrane helix</keyword>
<reference evidence="3 4" key="1">
    <citation type="journal article" date="2022" name="bioRxiv">
        <title>Genomics of Preaxostyla Flagellates Illuminates Evolutionary Transitions and the Path Towards Mitochondrial Loss.</title>
        <authorList>
            <person name="Novak L.V.F."/>
            <person name="Treitli S.C."/>
            <person name="Pyrih J."/>
            <person name="Halakuc P."/>
            <person name="Pipaliya S.V."/>
            <person name="Vacek V."/>
            <person name="Brzon O."/>
            <person name="Soukal P."/>
            <person name="Eme L."/>
            <person name="Dacks J.B."/>
            <person name="Karnkowska A."/>
            <person name="Elias M."/>
            <person name="Hampl V."/>
        </authorList>
    </citation>
    <scope>NUCLEOTIDE SEQUENCE [LARGE SCALE GENOMIC DNA]</scope>
    <source>
        <strain evidence="3">NAU3</strain>
        <tissue evidence="3">Gut</tissue>
    </source>
</reference>